<feature type="region of interest" description="Disordered" evidence="1">
    <location>
        <begin position="48"/>
        <end position="67"/>
    </location>
</feature>
<evidence type="ECO:0000313" key="3">
    <source>
        <dbReference type="Proteomes" id="UP000799437"/>
    </source>
</evidence>
<sequence>MVKLRKAPPPGYYTSQHHRNNNNESLASPISVSSNADSVFSRYRANSASTAGTAPSTAPTSPTTNNSCSLNNDAWFERFHDSTDETDELPSHDQLDLVGDIPIYDSEGNSRSFRSLYSGESVIGERQFVVFIRHFYCGACQAYLKALTTSIDPATYFGMDTPTSIVIIGCGSPSMIQQYKDFTGTNFPIFAEPTRRLYKGLGMSWTLDAGKQRPAYMQDISKPQWVAGQIKQIRGVKGLRMKLAGGNPLQVGGEFLFSEEGVVWCHRMKNYRGHAEVETVRRVLEID</sequence>
<dbReference type="CDD" id="cd02970">
    <property type="entry name" value="PRX_like2"/>
    <property type="match status" value="1"/>
</dbReference>
<gene>
    <name evidence="2" type="ORF">EJ05DRAFT_498496</name>
</gene>
<protein>
    <recommendedName>
        <fullName evidence="4">AhpC/TSA antioxidant enzyme-domain-containing protein</fullName>
    </recommendedName>
</protein>
<dbReference type="PANTHER" id="PTHR28630:SF3">
    <property type="entry name" value="PEROXIREDOXIN-LIKE 2C"/>
    <property type="match status" value="1"/>
</dbReference>
<dbReference type="SUPFAM" id="SSF52833">
    <property type="entry name" value="Thioredoxin-like"/>
    <property type="match status" value="1"/>
</dbReference>
<dbReference type="PANTHER" id="PTHR28630">
    <property type="match status" value="1"/>
</dbReference>
<dbReference type="RefSeq" id="XP_033602985.1">
    <property type="nucleotide sequence ID" value="XM_033746691.1"/>
</dbReference>
<name>A0A6A6WES4_9PEZI</name>
<dbReference type="Proteomes" id="UP000799437">
    <property type="component" value="Unassembled WGS sequence"/>
</dbReference>
<proteinExistence type="predicted"/>
<reference evidence="2" key="1">
    <citation type="journal article" date="2020" name="Stud. Mycol.">
        <title>101 Dothideomycetes genomes: a test case for predicting lifestyles and emergence of pathogens.</title>
        <authorList>
            <person name="Haridas S."/>
            <person name="Albert R."/>
            <person name="Binder M."/>
            <person name="Bloem J."/>
            <person name="Labutti K."/>
            <person name="Salamov A."/>
            <person name="Andreopoulos B."/>
            <person name="Baker S."/>
            <person name="Barry K."/>
            <person name="Bills G."/>
            <person name="Bluhm B."/>
            <person name="Cannon C."/>
            <person name="Castanera R."/>
            <person name="Culley D."/>
            <person name="Daum C."/>
            <person name="Ezra D."/>
            <person name="Gonzalez J."/>
            <person name="Henrissat B."/>
            <person name="Kuo A."/>
            <person name="Liang C."/>
            <person name="Lipzen A."/>
            <person name="Lutzoni F."/>
            <person name="Magnuson J."/>
            <person name="Mondo S."/>
            <person name="Nolan M."/>
            <person name="Ohm R."/>
            <person name="Pangilinan J."/>
            <person name="Park H.-J."/>
            <person name="Ramirez L."/>
            <person name="Alfaro M."/>
            <person name="Sun H."/>
            <person name="Tritt A."/>
            <person name="Yoshinaga Y."/>
            <person name="Zwiers L.-H."/>
            <person name="Turgeon B."/>
            <person name="Goodwin S."/>
            <person name="Spatafora J."/>
            <person name="Crous P."/>
            <person name="Grigoriev I."/>
        </authorList>
    </citation>
    <scope>NUCLEOTIDE SEQUENCE</scope>
    <source>
        <strain evidence="2">CBS 121739</strain>
    </source>
</reference>
<evidence type="ECO:0008006" key="4">
    <source>
        <dbReference type="Google" id="ProtNLM"/>
    </source>
</evidence>
<evidence type="ECO:0000256" key="1">
    <source>
        <dbReference type="SAM" id="MobiDB-lite"/>
    </source>
</evidence>
<dbReference type="AlphaFoldDB" id="A0A6A6WES4"/>
<dbReference type="InterPro" id="IPR036249">
    <property type="entry name" value="Thioredoxin-like_sf"/>
</dbReference>
<keyword evidence="3" id="KW-1185">Reference proteome</keyword>
<accession>A0A6A6WES4</accession>
<dbReference type="OrthoDB" id="40334at2759"/>
<dbReference type="Gene3D" id="3.40.30.10">
    <property type="entry name" value="Glutaredoxin"/>
    <property type="match status" value="1"/>
</dbReference>
<dbReference type="GeneID" id="54487745"/>
<dbReference type="InterPro" id="IPR032801">
    <property type="entry name" value="PXL2A/B/C"/>
</dbReference>
<feature type="region of interest" description="Disordered" evidence="1">
    <location>
        <begin position="1"/>
        <end position="30"/>
    </location>
</feature>
<dbReference type="Pfam" id="PF13911">
    <property type="entry name" value="AhpC-TSA_2"/>
    <property type="match status" value="1"/>
</dbReference>
<organism evidence="2 3">
    <name type="scientific">Pseudovirgaria hyperparasitica</name>
    <dbReference type="NCBI Taxonomy" id="470096"/>
    <lineage>
        <taxon>Eukaryota</taxon>
        <taxon>Fungi</taxon>
        <taxon>Dikarya</taxon>
        <taxon>Ascomycota</taxon>
        <taxon>Pezizomycotina</taxon>
        <taxon>Dothideomycetes</taxon>
        <taxon>Dothideomycetes incertae sedis</taxon>
        <taxon>Acrospermales</taxon>
        <taxon>Acrospermaceae</taxon>
        <taxon>Pseudovirgaria</taxon>
    </lineage>
</organism>
<evidence type="ECO:0000313" key="2">
    <source>
        <dbReference type="EMBL" id="KAF2760534.1"/>
    </source>
</evidence>
<dbReference type="EMBL" id="ML996568">
    <property type="protein sequence ID" value="KAF2760534.1"/>
    <property type="molecule type" value="Genomic_DNA"/>
</dbReference>